<dbReference type="OrthoDB" id="9786056at2"/>
<organism evidence="2 3">
    <name type="scientific">Pedobacter metabolipauper</name>
    <dbReference type="NCBI Taxonomy" id="425513"/>
    <lineage>
        <taxon>Bacteria</taxon>
        <taxon>Pseudomonadati</taxon>
        <taxon>Bacteroidota</taxon>
        <taxon>Sphingobacteriia</taxon>
        <taxon>Sphingobacteriales</taxon>
        <taxon>Sphingobacteriaceae</taxon>
        <taxon>Pedobacter</taxon>
    </lineage>
</organism>
<dbReference type="EMBL" id="SNYC01000003">
    <property type="protein sequence ID" value="TDQ11526.1"/>
    <property type="molecule type" value="Genomic_DNA"/>
</dbReference>
<sequence length="289" mass="31502">MKNIVLTGTSSGFGLMTAQTLAKAGHQVYATMRNIHTSNAGAAQKLLQWADEHAVFVKIIELDVTSEESAVQAIDKIASDCNNQIDVLINNAGMGFIGLSETLSAAQTNQLFQINVIGADRMIKAVLPYFHKRKQGLIISLSSVTARQPVVTMGVYSATKSAIDTLSAVYHYELRSSGIDVSIVQAGAYPATDILTKQLVPAHPEMLSLYSEGIQEYQKRVLGAFIPKEEHADPQEVADLISTLVVQERKDRKLWNLINGGPFTVQIEEGNASIKNMIESMLNYSGISY</sequence>
<proteinExistence type="inferred from homology"/>
<dbReference type="PANTHER" id="PTHR43976">
    <property type="entry name" value="SHORT CHAIN DEHYDROGENASE"/>
    <property type="match status" value="1"/>
</dbReference>
<reference evidence="2 3" key="1">
    <citation type="submission" date="2019-03" db="EMBL/GenBank/DDBJ databases">
        <title>Genomic Encyclopedia of Archaeal and Bacterial Type Strains, Phase II (KMG-II): from individual species to whole genera.</title>
        <authorList>
            <person name="Goeker M."/>
        </authorList>
    </citation>
    <scope>NUCLEOTIDE SEQUENCE [LARGE SCALE GENOMIC DNA]</scope>
    <source>
        <strain evidence="2 3">DSM 19035</strain>
    </source>
</reference>
<dbReference type="InterPro" id="IPR002347">
    <property type="entry name" value="SDR_fam"/>
</dbReference>
<dbReference type="RefSeq" id="WP_133574595.1">
    <property type="nucleotide sequence ID" value="NZ_SNYC01000003.1"/>
</dbReference>
<dbReference type="SUPFAM" id="SSF51735">
    <property type="entry name" value="NAD(P)-binding Rossmann-fold domains"/>
    <property type="match status" value="1"/>
</dbReference>
<dbReference type="AlphaFoldDB" id="A0A4R6SYL3"/>
<dbReference type="Proteomes" id="UP000295620">
    <property type="component" value="Unassembled WGS sequence"/>
</dbReference>
<dbReference type="PRINTS" id="PR00081">
    <property type="entry name" value="GDHRDH"/>
</dbReference>
<keyword evidence="3" id="KW-1185">Reference proteome</keyword>
<dbReference type="InterPro" id="IPR051911">
    <property type="entry name" value="SDR_oxidoreductase"/>
</dbReference>
<name>A0A4R6SYL3_9SPHI</name>
<dbReference type="PRINTS" id="PR00080">
    <property type="entry name" value="SDRFAMILY"/>
</dbReference>
<accession>A0A4R6SYL3</accession>
<protein>
    <submittedName>
        <fullName evidence="2">Short subunit dehydrogenase</fullName>
    </submittedName>
</protein>
<evidence type="ECO:0000313" key="2">
    <source>
        <dbReference type="EMBL" id="TDQ11526.1"/>
    </source>
</evidence>
<evidence type="ECO:0000313" key="3">
    <source>
        <dbReference type="Proteomes" id="UP000295620"/>
    </source>
</evidence>
<comment type="caution">
    <text evidence="2">The sequence shown here is derived from an EMBL/GenBank/DDBJ whole genome shotgun (WGS) entry which is preliminary data.</text>
</comment>
<dbReference type="PROSITE" id="PS00061">
    <property type="entry name" value="ADH_SHORT"/>
    <property type="match status" value="1"/>
</dbReference>
<dbReference type="PANTHER" id="PTHR43976:SF9">
    <property type="entry name" value="OXIDOREDUCTASE"/>
    <property type="match status" value="1"/>
</dbReference>
<dbReference type="InterPro" id="IPR020904">
    <property type="entry name" value="Sc_DH/Rdtase_CS"/>
</dbReference>
<dbReference type="Gene3D" id="3.40.50.720">
    <property type="entry name" value="NAD(P)-binding Rossmann-like Domain"/>
    <property type="match status" value="1"/>
</dbReference>
<gene>
    <name evidence="2" type="ORF">ATK78_0649</name>
</gene>
<dbReference type="InterPro" id="IPR036291">
    <property type="entry name" value="NAD(P)-bd_dom_sf"/>
</dbReference>
<evidence type="ECO:0000256" key="1">
    <source>
        <dbReference type="RuleBase" id="RU000363"/>
    </source>
</evidence>
<dbReference type="Pfam" id="PF00106">
    <property type="entry name" value="adh_short"/>
    <property type="match status" value="1"/>
</dbReference>
<comment type="similarity">
    <text evidence="1">Belongs to the short-chain dehydrogenases/reductases (SDR) family.</text>
</comment>